<dbReference type="PROSITE" id="PS50010">
    <property type="entry name" value="DH_2"/>
    <property type="match status" value="1"/>
</dbReference>
<name>A0AA88KKD0_NAELO</name>
<evidence type="ECO:0000256" key="3">
    <source>
        <dbReference type="SAM" id="MobiDB-lite"/>
    </source>
</evidence>
<dbReference type="CDD" id="cd00160">
    <property type="entry name" value="RhoGEF"/>
    <property type="match status" value="1"/>
</dbReference>
<dbReference type="InterPro" id="IPR036305">
    <property type="entry name" value="RGS_sf"/>
</dbReference>
<dbReference type="PROSITE" id="PS50096">
    <property type="entry name" value="IQ"/>
    <property type="match status" value="3"/>
</dbReference>
<dbReference type="InterPro" id="IPR035899">
    <property type="entry name" value="DBL_dom_sf"/>
</dbReference>
<keyword evidence="1" id="KW-0433">Leucine-rich repeat</keyword>
<dbReference type="InterPro" id="IPR001611">
    <property type="entry name" value="Leu-rich_rpt"/>
</dbReference>
<dbReference type="PANTHER" id="PTHR12673:SF159">
    <property type="entry name" value="LD03170P"/>
    <property type="match status" value="1"/>
</dbReference>
<dbReference type="Pfam" id="PF00621">
    <property type="entry name" value="RhoGEF"/>
    <property type="match status" value="1"/>
</dbReference>
<evidence type="ECO:0000313" key="8">
    <source>
        <dbReference type="Proteomes" id="UP000816034"/>
    </source>
</evidence>
<dbReference type="CDD" id="cd07440">
    <property type="entry name" value="RGS"/>
    <property type="match status" value="1"/>
</dbReference>
<feature type="region of interest" description="Disordered" evidence="3">
    <location>
        <begin position="2009"/>
        <end position="2055"/>
    </location>
</feature>
<dbReference type="GO" id="GO:0005085">
    <property type="term" value="F:guanyl-nucleotide exchange factor activity"/>
    <property type="evidence" value="ECO:0007669"/>
    <property type="project" value="InterPro"/>
</dbReference>
<evidence type="ECO:0000256" key="2">
    <source>
        <dbReference type="ARBA" id="ARBA00022737"/>
    </source>
</evidence>
<evidence type="ECO:0000259" key="5">
    <source>
        <dbReference type="PROSITE" id="PS50010"/>
    </source>
</evidence>
<protein>
    <recommendedName>
        <fullName evidence="9">DH domain-containing protein</fullName>
    </recommendedName>
</protein>
<feature type="chain" id="PRO_5041693993" description="DH domain-containing protein" evidence="4">
    <location>
        <begin position="19"/>
        <end position="2217"/>
    </location>
</feature>
<feature type="signal peptide" evidence="4">
    <location>
        <begin position="1"/>
        <end position="18"/>
    </location>
</feature>
<evidence type="ECO:0000259" key="6">
    <source>
        <dbReference type="PROSITE" id="PS50132"/>
    </source>
</evidence>
<comment type="caution">
    <text evidence="7">The sequence shown here is derived from an EMBL/GenBank/DDBJ whole genome shotgun (WGS) entry which is preliminary data.</text>
</comment>
<dbReference type="Pfam" id="PF00560">
    <property type="entry name" value="LRR_1"/>
    <property type="match status" value="1"/>
</dbReference>
<dbReference type="InterPro" id="IPR003591">
    <property type="entry name" value="Leu-rich_rpt_typical-subtyp"/>
</dbReference>
<dbReference type="PROSITE" id="PS50132">
    <property type="entry name" value="RGS"/>
    <property type="match status" value="1"/>
</dbReference>
<accession>A0AA88KKD0</accession>
<evidence type="ECO:0000256" key="4">
    <source>
        <dbReference type="SAM" id="SignalP"/>
    </source>
</evidence>
<dbReference type="SMART" id="SM00325">
    <property type="entry name" value="RhoGEF"/>
    <property type="match status" value="1"/>
</dbReference>
<evidence type="ECO:0000256" key="1">
    <source>
        <dbReference type="ARBA" id="ARBA00022614"/>
    </source>
</evidence>
<dbReference type="RefSeq" id="XP_044548527.1">
    <property type="nucleotide sequence ID" value="XM_044694496.1"/>
</dbReference>
<reference evidence="7 8" key="1">
    <citation type="journal article" date="2018" name="BMC Genomics">
        <title>The genome of Naegleria lovaniensis, the basis for a comparative approach to unravel pathogenicity factors of the human pathogenic amoeba N. fowleri.</title>
        <authorList>
            <person name="Liechti N."/>
            <person name="Schurch N."/>
            <person name="Bruggmann R."/>
            <person name="Wittwer M."/>
        </authorList>
    </citation>
    <scope>NUCLEOTIDE SEQUENCE [LARGE SCALE GENOMIC DNA]</scope>
    <source>
        <strain evidence="7 8">ATCC 30569</strain>
    </source>
</reference>
<dbReference type="PROSITE" id="PS51450">
    <property type="entry name" value="LRR"/>
    <property type="match status" value="2"/>
</dbReference>
<gene>
    <name evidence="7" type="ORF">C9374_004815</name>
</gene>
<feature type="domain" description="DH" evidence="5">
    <location>
        <begin position="1678"/>
        <end position="1924"/>
    </location>
</feature>
<dbReference type="SMART" id="SM00315">
    <property type="entry name" value="RGS"/>
    <property type="match status" value="1"/>
</dbReference>
<organism evidence="7 8">
    <name type="scientific">Naegleria lovaniensis</name>
    <name type="common">Amoeba</name>
    <dbReference type="NCBI Taxonomy" id="51637"/>
    <lineage>
        <taxon>Eukaryota</taxon>
        <taxon>Discoba</taxon>
        <taxon>Heterolobosea</taxon>
        <taxon>Tetramitia</taxon>
        <taxon>Eutetramitia</taxon>
        <taxon>Vahlkampfiidae</taxon>
        <taxon>Naegleria</taxon>
    </lineage>
</organism>
<feature type="compositionally biased region" description="Polar residues" evidence="3">
    <location>
        <begin position="2009"/>
        <end position="2026"/>
    </location>
</feature>
<dbReference type="GeneID" id="68097270"/>
<dbReference type="SMART" id="SM00369">
    <property type="entry name" value="LRR_TYP"/>
    <property type="match status" value="3"/>
</dbReference>
<evidence type="ECO:0000313" key="7">
    <source>
        <dbReference type="EMBL" id="KAG2382848.1"/>
    </source>
</evidence>
<dbReference type="SMART" id="SM00015">
    <property type="entry name" value="IQ"/>
    <property type="match status" value="8"/>
</dbReference>
<dbReference type="PANTHER" id="PTHR12673">
    <property type="entry name" value="FACIOGENITAL DYSPLASIA PROTEIN"/>
    <property type="match status" value="1"/>
</dbReference>
<dbReference type="Gene3D" id="1.20.900.10">
    <property type="entry name" value="Dbl homology (DH) domain"/>
    <property type="match status" value="1"/>
</dbReference>
<dbReference type="InterPro" id="IPR051092">
    <property type="entry name" value="FYVE_RhoGEF_PH"/>
</dbReference>
<keyword evidence="2" id="KW-0677">Repeat</keyword>
<keyword evidence="4" id="KW-0732">Signal</keyword>
<sequence length="2217" mass="253709">MFDLILFFYLHLFVVGLSRVLLDNNNNNQKYSSSSIIIIDSTVSEIQQQPLTRPNQEKNSNESTLQEGSLIECTPVYNDEVSEQKDSIISNQYFLEKEEVGTIAIERSLLPQGDESDEACIHIIQTRSEQDLSQLNLLEILVNDDNHLEDVDCKEQQRLVVVENIMALLESKKAKTAFFKMVEQASVLQCTYRMNRIRCNFLALRKDTLLIQTWYTRTHFNNLQSTAQKLQSLQKASRVRAALSHDMDNIQWIESKIRGELERKKLLQFKLGVEIMFQFMVAHMNRQVIKRKTALAVNIQSLYRQHHSTRYLSKVIATLSLLQCNAKRKLICDDKKQLVTSVLPRIQASMHGHLTRQNLMLLPSKISIITALGKSLVAQEKKIHDVKKIEFLQAVCKASLGKTFFYSSRTRLIPIIQSAIFGHLTRLKREALHSAVLSTQSAYRGFSFRKKLTQDLFHIQTYQARIRRHVEKERASTLTRSLTTIQAALHGSSARHRIIQLCEFSLRLQSWFRSRTCQHYRSNDINSLLILQSIIRSFFERNKLANSLKVISQATTFCHGAATRKISKEKLAACNMLVSQSKRYIEAKNMKLELERILTIQSLCRSWDCISQKIKSMEAIRMVQRVAFSLQIQQLLKNNKAHVLQMQAVVRSFLARRSCQHAIRERTATIVNATIQGRSCRATFFQSTESIQVIQALLRGTVVRESFMSVNNISQVLSAISARIRLQNEFYRNVERLVLGQAMMQQCLASSRRQKALLSIEQIQSLSRTALEKRLKHITLQKIVLIQSRIRSAQTIKIFKDLKEKTDLLQSVVESVLTRNRCHTSMHKLLALQALISCAVARKRLLSRKEEHEHHKTITPFIQSTIRGLTARRNRDTIGKQILLIQGVVRGYLWRKNSLLYIPNTNLEVAPISITSMLDTMNKLFDEEEDSDELDSSDSPNLNVEAPKAVSLSTKVESAMTPKVDIYDFSKNMDSGFGGSKKIVQLIRDRLNNKSNLLDLSGLCIESLPNIPFECDHITELDLSGNLLVTLPEWFCEKFKNVKKLNLSSNRFFDANRILSENLIPLSHTLTHLDLSKNRFEYFEYIPDDEEYDVFSSSFQELQYLNLSHNQLLNISGEIFELISNHKLESLDLSHNQLMTFPTVSASDLLKKWKGFKFINLEHNSFLQSEVGKILYMFKKRPDILKLLKVQLTKRGAQQFHDESETAKKPVETVSIDAGDYFSSSLFDDDYQDDSQPLTDLTELAYHNRFKTHMSTMTFNNNSATDRTYAEYDSDEDESLLTDHSFYHSHTSGFADPNSPKLLSVASSNQPTSPSSATTMNDSSLDYSPCLSDREFATPTQLTVETADEDGEESPLPKLTVDHILEDTSTDLSVNTSNDNVPLAIHITTPTSNQPKLSFIQDLNLPHVTSTTTPDSPPNEETKPKIPKLNLAISPLPTIANQPIAFEKEVQFFSSRSTTSDPMSSPSVPSPANDSENLVSVLNNENIRKSFKIFCKSEFSVESIDFYEAVCAFKQLKDTTLIRNTSQHIFNTFIDPFGIHSLNINSKQVESVKNLVMENGNVKENISTDVFDPILQLVKMNLLDPFKRFQLSDDYKLYEEQMKTPKTARGTPLPRKLTTRHPLLRNGEEQKRLSTKRKKIPFPDMPSRPPLPEERKSVNQISVTLPERKSINVKQMKERINNLMEILHSERRYLEFLIDLWEMYYIPLVENRYIKGTEQPASKRKSKGHTDEAQQPLKRKLSFVDKLFNKNKHNPNSHDDNRIVSKEDAQEMFPKNLFSIITFNKGFLVKLEERFALYSNDEDNTAILPRMYNMIIGDIFIKSIPYFRLYDNYLESYENAMNKIRQVRAQNKEFDRWIKKRKSHPRSRNLEIHSFLVCPVQRIVRYKLLIENLLKTTEEDHPDFFPLTKSLEMVIDMANQQNISIKLTNNRVKVRMLTQLFDLYEQLGCSLTQSGAVVEDNLLVREGDVEISISKEESTSPKKNKKSQRAYLFSNVLVLIEKTKIVDKQISSDNTTNPNGGSQGETHSQDEPLKRSSSFWKKKKESQEQTSPKVHKAIKVEKKHVRLEDAFISGGSSNTIEISFTVGSKLTSVASESDLKGSHSPSAISTDTLSASHLVTMSGLFSARKHSKSTDNIPSNSTTSLDSARKRSTSLFEKLTSKYKLRQKETKLTMVLTFGSSELKNQWLTDLEQAIKQAKLKQLSKASKLSASSSFII</sequence>
<feature type="domain" description="RGS" evidence="6">
    <location>
        <begin position="1477"/>
        <end position="1599"/>
    </location>
</feature>
<dbReference type="Gene3D" id="1.10.167.10">
    <property type="entry name" value="Regulator of G-protein Signalling 4, domain 2"/>
    <property type="match status" value="1"/>
</dbReference>
<dbReference type="InterPro" id="IPR032675">
    <property type="entry name" value="LRR_dom_sf"/>
</dbReference>
<dbReference type="InterPro" id="IPR016137">
    <property type="entry name" value="RGS"/>
</dbReference>
<proteinExistence type="predicted"/>
<keyword evidence="8" id="KW-1185">Reference proteome</keyword>
<dbReference type="InterPro" id="IPR044926">
    <property type="entry name" value="RGS_subdomain_2"/>
</dbReference>
<dbReference type="GO" id="GO:0005737">
    <property type="term" value="C:cytoplasm"/>
    <property type="evidence" value="ECO:0007669"/>
    <property type="project" value="TreeGrafter"/>
</dbReference>
<evidence type="ECO:0008006" key="9">
    <source>
        <dbReference type="Google" id="ProtNLM"/>
    </source>
</evidence>
<dbReference type="EMBL" id="PYSW02000022">
    <property type="protein sequence ID" value="KAG2382848.1"/>
    <property type="molecule type" value="Genomic_DNA"/>
</dbReference>
<dbReference type="InterPro" id="IPR000219">
    <property type="entry name" value="DH_dom"/>
</dbReference>
<dbReference type="SUPFAM" id="SSF48065">
    <property type="entry name" value="DBL homology domain (DH-domain)"/>
    <property type="match status" value="1"/>
</dbReference>
<dbReference type="InterPro" id="IPR000048">
    <property type="entry name" value="IQ_motif_EF-hand-BS"/>
</dbReference>
<dbReference type="Proteomes" id="UP000816034">
    <property type="component" value="Unassembled WGS sequence"/>
</dbReference>
<dbReference type="Pfam" id="PF00615">
    <property type="entry name" value="RGS"/>
    <property type="match status" value="1"/>
</dbReference>
<dbReference type="SUPFAM" id="SSF48097">
    <property type="entry name" value="Regulator of G-protein signaling, RGS"/>
    <property type="match status" value="1"/>
</dbReference>
<feature type="compositionally biased region" description="Polar residues" evidence="3">
    <location>
        <begin position="1305"/>
        <end position="1326"/>
    </location>
</feature>
<dbReference type="SUPFAM" id="SSF52058">
    <property type="entry name" value="L domain-like"/>
    <property type="match status" value="1"/>
</dbReference>
<feature type="region of interest" description="Disordered" evidence="3">
    <location>
        <begin position="1602"/>
        <end position="1657"/>
    </location>
</feature>
<feature type="region of interest" description="Disordered" evidence="3">
    <location>
        <begin position="1298"/>
        <end position="1331"/>
    </location>
</feature>
<dbReference type="Gene3D" id="3.80.10.10">
    <property type="entry name" value="Ribonuclease Inhibitor"/>
    <property type="match status" value="1"/>
</dbReference>